<organism evidence="1 2">
    <name type="scientific">Thalassospira profundimaris</name>
    <dbReference type="NCBI Taxonomy" id="502049"/>
    <lineage>
        <taxon>Bacteria</taxon>
        <taxon>Pseudomonadati</taxon>
        <taxon>Pseudomonadota</taxon>
        <taxon>Alphaproteobacteria</taxon>
        <taxon>Rhodospirillales</taxon>
        <taxon>Thalassospiraceae</taxon>
        <taxon>Thalassospira</taxon>
    </lineage>
</organism>
<sequence length="268" mass="30051">MTPVRLFLALLASRTSVACRKAMFRVLIIGLGITVQSGLAMADHEHETDQSDIINVIAIEYPPLLGEDLENYGIIFELLSSYANDHFKIRIKPLFLPPARAKQNMTNGHWCLSTYPADSNDIDAYFVRLLDKTIKIGLYRKRRAGNTAPFRWNSLSELGGSSIAILRTNVQSPYIESLMRAGIKPVYVETRHQAFQMLLGDRVDYAQGDNLTLDAMPDISASAVEFSDTVMFETESGFYYRKSCADQVFKAGHAPHLIENQPSDELVQ</sequence>
<dbReference type="SUPFAM" id="SSF53850">
    <property type="entry name" value="Periplasmic binding protein-like II"/>
    <property type="match status" value="1"/>
</dbReference>
<gene>
    <name evidence="1" type="ORF">TH19_10685</name>
</gene>
<dbReference type="Proteomes" id="UP000253226">
    <property type="component" value="Unassembled WGS sequence"/>
</dbReference>
<accession>A0A367W9A1</accession>
<evidence type="ECO:0008006" key="3">
    <source>
        <dbReference type="Google" id="ProtNLM"/>
    </source>
</evidence>
<dbReference type="EMBL" id="JPWF01000006">
    <property type="protein sequence ID" value="RCK37020.1"/>
    <property type="molecule type" value="Genomic_DNA"/>
</dbReference>
<evidence type="ECO:0000313" key="2">
    <source>
        <dbReference type="Proteomes" id="UP000253226"/>
    </source>
</evidence>
<evidence type="ECO:0000313" key="1">
    <source>
        <dbReference type="EMBL" id="RCK37020.1"/>
    </source>
</evidence>
<dbReference type="AlphaFoldDB" id="A0A367W9A1"/>
<name>A0A367W9A1_9PROT</name>
<dbReference type="Gene3D" id="3.40.190.10">
    <property type="entry name" value="Periplasmic binding protein-like II"/>
    <property type="match status" value="1"/>
</dbReference>
<protein>
    <recommendedName>
        <fullName evidence="3">Solute-binding protein family 3/N-terminal domain-containing protein</fullName>
    </recommendedName>
</protein>
<proteinExistence type="predicted"/>
<comment type="caution">
    <text evidence="1">The sequence shown here is derived from an EMBL/GenBank/DDBJ whole genome shotgun (WGS) entry which is preliminary data.</text>
</comment>
<reference evidence="1 2" key="1">
    <citation type="submission" date="2014-07" db="EMBL/GenBank/DDBJ databases">
        <title>Draft genome sequence of Thalassospira profundimaris 35.</title>
        <authorList>
            <person name="Lai Q."/>
            <person name="Shao Z."/>
        </authorList>
    </citation>
    <scope>NUCLEOTIDE SEQUENCE [LARGE SCALE GENOMIC DNA]</scope>
    <source>
        <strain evidence="1 2">35</strain>
    </source>
</reference>